<gene>
    <name evidence="6" type="primary">solA</name>
    <name evidence="6" type="ORF">GCM10011594_41970</name>
</gene>
<reference evidence="6" key="1">
    <citation type="journal article" date="2014" name="Int. J. Syst. Evol. Microbiol.">
        <title>Complete genome sequence of Corynebacterium casei LMG S-19264T (=DSM 44701T), isolated from a smear-ripened cheese.</title>
        <authorList>
            <consortium name="US DOE Joint Genome Institute (JGI-PGF)"/>
            <person name="Walter F."/>
            <person name="Albersmeier A."/>
            <person name="Kalinowski J."/>
            <person name="Ruckert C."/>
        </authorList>
    </citation>
    <scope>NUCLEOTIDE SEQUENCE</scope>
    <source>
        <strain evidence="6">CGMCC 4.7308</strain>
    </source>
</reference>
<evidence type="ECO:0000313" key="6">
    <source>
        <dbReference type="EMBL" id="GGM17500.1"/>
    </source>
</evidence>
<keyword evidence="2" id="KW-0285">Flavoprotein</keyword>
<evidence type="ECO:0000259" key="5">
    <source>
        <dbReference type="Pfam" id="PF01266"/>
    </source>
</evidence>
<name>A0A917WMZ1_9ACTN</name>
<comment type="caution">
    <text evidence="6">The sequence shown here is derived from an EMBL/GenBank/DDBJ whole genome shotgun (WGS) entry which is preliminary data.</text>
</comment>
<dbReference type="AlphaFoldDB" id="A0A917WMZ1"/>
<evidence type="ECO:0000313" key="7">
    <source>
        <dbReference type="Proteomes" id="UP000655208"/>
    </source>
</evidence>
<dbReference type="PANTHER" id="PTHR10961">
    <property type="entry name" value="PEROXISOMAL SARCOSINE OXIDASE"/>
    <property type="match status" value="1"/>
</dbReference>
<proteinExistence type="predicted"/>
<keyword evidence="7" id="KW-1185">Reference proteome</keyword>
<keyword evidence="4" id="KW-0560">Oxidoreductase</keyword>
<dbReference type="Pfam" id="PF01266">
    <property type="entry name" value="DAO"/>
    <property type="match status" value="1"/>
</dbReference>
<dbReference type="NCBIfam" id="NF008425">
    <property type="entry name" value="PRK11259.1"/>
    <property type="match status" value="1"/>
</dbReference>
<sequence length="385" mass="41645">MTAGWDVIVVGLGGMGSAGAAHLASRGLRVLGLEQFQGAHDRGSSHGNSRIIRQAYFENPAYVPLLRRSYELYGDLNADDPGIFVQTGGLMMGSAGSAAVAGSLASAREWDLPHRMLDAGDIRRHFPTFTPTEDTVALYEERGGFVRPERTVLAHLRRATREGADLRSHQRVSGWSADRHGVTVTTADETFRADRLVLTPGAWAPDLLADLHPPLRVERQLLFWFQPVSGVGPFALGRAPIFIWESPSGQQLYGFPAIDGPGGGVKVAFYRNGRPADPDRLDRDIHSDEVEQMRRHLAGTVPALAGGTFLRGRACMYTCTPDLDFVIGTHPRHENVVVSAGFSGHGFKFVPVVGEIIADLACRGSTEHPIDLFAVDRFGGDGSAS</sequence>
<dbReference type="Gene3D" id="3.50.50.60">
    <property type="entry name" value="FAD/NAD(P)-binding domain"/>
    <property type="match status" value="1"/>
</dbReference>
<dbReference type="Gene3D" id="3.30.9.10">
    <property type="entry name" value="D-Amino Acid Oxidase, subunit A, domain 2"/>
    <property type="match status" value="1"/>
</dbReference>
<organism evidence="6 7">
    <name type="scientific">Nakamurella endophytica</name>
    <dbReference type="NCBI Taxonomy" id="1748367"/>
    <lineage>
        <taxon>Bacteria</taxon>
        <taxon>Bacillati</taxon>
        <taxon>Actinomycetota</taxon>
        <taxon>Actinomycetes</taxon>
        <taxon>Nakamurellales</taxon>
        <taxon>Nakamurellaceae</taxon>
        <taxon>Nakamurella</taxon>
    </lineage>
</organism>
<dbReference type="RefSeq" id="WP_188944819.1">
    <property type="nucleotide sequence ID" value="NZ_BMNA01000018.1"/>
</dbReference>
<dbReference type="SUPFAM" id="SSF54373">
    <property type="entry name" value="FAD-linked reductases, C-terminal domain"/>
    <property type="match status" value="1"/>
</dbReference>
<dbReference type="InterPro" id="IPR006076">
    <property type="entry name" value="FAD-dep_OxRdtase"/>
</dbReference>
<evidence type="ECO:0000256" key="2">
    <source>
        <dbReference type="ARBA" id="ARBA00022630"/>
    </source>
</evidence>
<comment type="cofactor">
    <cofactor evidence="1">
        <name>FAD</name>
        <dbReference type="ChEBI" id="CHEBI:57692"/>
    </cofactor>
</comment>
<accession>A0A917WMZ1</accession>
<dbReference type="EMBL" id="BMNA01000018">
    <property type="protein sequence ID" value="GGM17500.1"/>
    <property type="molecule type" value="Genomic_DNA"/>
</dbReference>
<evidence type="ECO:0000256" key="3">
    <source>
        <dbReference type="ARBA" id="ARBA00022827"/>
    </source>
</evidence>
<dbReference type="InterPro" id="IPR045170">
    <property type="entry name" value="MTOX"/>
</dbReference>
<evidence type="ECO:0000256" key="1">
    <source>
        <dbReference type="ARBA" id="ARBA00001974"/>
    </source>
</evidence>
<evidence type="ECO:0000256" key="4">
    <source>
        <dbReference type="ARBA" id="ARBA00023002"/>
    </source>
</evidence>
<dbReference type="PANTHER" id="PTHR10961:SF7">
    <property type="entry name" value="FAD DEPENDENT OXIDOREDUCTASE DOMAIN-CONTAINING PROTEIN"/>
    <property type="match status" value="1"/>
</dbReference>
<dbReference type="InterPro" id="IPR036188">
    <property type="entry name" value="FAD/NAD-bd_sf"/>
</dbReference>
<feature type="domain" description="FAD dependent oxidoreductase" evidence="5">
    <location>
        <begin position="6"/>
        <end position="360"/>
    </location>
</feature>
<dbReference type="GO" id="GO:0008115">
    <property type="term" value="F:sarcosine oxidase activity"/>
    <property type="evidence" value="ECO:0007669"/>
    <property type="project" value="TreeGrafter"/>
</dbReference>
<dbReference type="SUPFAM" id="SSF51905">
    <property type="entry name" value="FAD/NAD(P)-binding domain"/>
    <property type="match status" value="1"/>
</dbReference>
<reference evidence="6" key="2">
    <citation type="submission" date="2020-09" db="EMBL/GenBank/DDBJ databases">
        <authorList>
            <person name="Sun Q."/>
            <person name="Zhou Y."/>
        </authorList>
    </citation>
    <scope>NUCLEOTIDE SEQUENCE</scope>
    <source>
        <strain evidence="6">CGMCC 4.7308</strain>
    </source>
</reference>
<keyword evidence="3" id="KW-0274">FAD</keyword>
<dbReference type="GO" id="GO:0050660">
    <property type="term" value="F:flavin adenine dinucleotide binding"/>
    <property type="evidence" value="ECO:0007669"/>
    <property type="project" value="InterPro"/>
</dbReference>
<dbReference type="Proteomes" id="UP000655208">
    <property type="component" value="Unassembled WGS sequence"/>
</dbReference>
<protein>
    <submittedName>
        <fullName evidence="6">N-methyltryptophan oxidase</fullName>
    </submittedName>
</protein>